<evidence type="ECO:0008006" key="3">
    <source>
        <dbReference type="Google" id="ProtNLM"/>
    </source>
</evidence>
<name>A0A511AGW0_9MICO</name>
<proteinExistence type="predicted"/>
<sequence>MIGVCTSIPAYRVAVAELPSSVKLVPNVADSITVVPGDRRWAQSARSAFEGGAAAVIVANPGFVDPDECLRLHDAAGRRPIVVDRPMLRADLVETASAHASSPSYAAVDVAAMAGRRSEAVRDAAGWIRVLLGGPCEVREAGRTGSAVLALLQCADDGAPGALTATTIEGADEGPWIRVLAVAATRIEVAIDEADAQMTVEVTTAEGVLRTPRPFETHERLSLRRALHALSAGGQPVTDLAELRADDAVAEGLLGGRR</sequence>
<reference evidence="1 2" key="1">
    <citation type="submission" date="2019-07" db="EMBL/GenBank/DDBJ databases">
        <title>Whole genome shotgun sequence of Microbacterium aerolatum NBRC 103071.</title>
        <authorList>
            <person name="Hosoyama A."/>
            <person name="Uohara A."/>
            <person name="Ohji S."/>
            <person name="Ichikawa N."/>
        </authorList>
    </citation>
    <scope>NUCLEOTIDE SEQUENCE [LARGE SCALE GENOMIC DNA]</scope>
    <source>
        <strain evidence="1 2">NBRC 103071</strain>
    </source>
</reference>
<dbReference type="AlphaFoldDB" id="A0A511AGW0"/>
<evidence type="ECO:0000313" key="2">
    <source>
        <dbReference type="Proteomes" id="UP000321225"/>
    </source>
</evidence>
<accession>A0A511AGW0</accession>
<organism evidence="1 2">
    <name type="scientific">Microbacterium aerolatum</name>
    <dbReference type="NCBI Taxonomy" id="153731"/>
    <lineage>
        <taxon>Bacteria</taxon>
        <taxon>Bacillati</taxon>
        <taxon>Actinomycetota</taxon>
        <taxon>Actinomycetes</taxon>
        <taxon>Micrococcales</taxon>
        <taxon>Microbacteriaceae</taxon>
        <taxon>Microbacterium</taxon>
    </lineage>
</organism>
<keyword evidence="2" id="KW-1185">Reference proteome</keyword>
<comment type="caution">
    <text evidence="1">The sequence shown here is derived from an EMBL/GenBank/DDBJ whole genome shotgun (WGS) entry which is preliminary data.</text>
</comment>
<protein>
    <recommendedName>
        <fullName evidence="3">Gfo/Idh/MocA-like oxidoreductase N-terminal domain-containing protein</fullName>
    </recommendedName>
</protein>
<evidence type="ECO:0000313" key="1">
    <source>
        <dbReference type="EMBL" id="GEK87404.1"/>
    </source>
</evidence>
<dbReference type="EMBL" id="BJUW01000013">
    <property type="protein sequence ID" value="GEK87404.1"/>
    <property type="molecule type" value="Genomic_DNA"/>
</dbReference>
<dbReference type="Proteomes" id="UP000321225">
    <property type="component" value="Unassembled WGS sequence"/>
</dbReference>
<gene>
    <name evidence="1" type="ORF">MAE01_25800</name>
</gene>
<dbReference type="OrthoDB" id="4932961at2"/>
<dbReference type="RefSeq" id="WP_147040014.1">
    <property type="nucleotide sequence ID" value="NZ_BJUW01000013.1"/>
</dbReference>